<dbReference type="EnsemblMetazoa" id="CapteT201130">
    <property type="protein sequence ID" value="CapteP201130"/>
    <property type="gene ID" value="CapteG201130"/>
</dbReference>
<keyword evidence="3" id="KW-1185">Reference proteome</keyword>
<proteinExistence type="predicted"/>
<reference evidence="1 3" key="2">
    <citation type="journal article" date="2013" name="Nature">
        <title>Insights into bilaterian evolution from three spiralian genomes.</title>
        <authorList>
            <person name="Simakov O."/>
            <person name="Marletaz F."/>
            <person name="Cho S.J."/>
            <person name="Edsinger-Gonzales E."/>
            <person name="Havlak P."/>
            <person name="Hellsten U."/>
            <person name="Kuo D.H."/>
            <person name="Larsson T."/>
            <person name="Lv J."/>
            <person name="Arendt D."/>
            <person name="Savage R."/>
            <person name="Osoegawa K."/>
            <person name="de Jong P."/>
            <person name="Grimwood J."/>
            <person name="Chapman J.A."/>
            <person name="Shapiro H."/>
            <person name="Aerts A."/>
            <person name="Otillar R.P."/>
            <person name="Terry A.Y."/>
            <person name="Boore J.L."/>
            <person name="Grigoriev I.V."/>
            <person name="Lindberg D.R."/>
            <person name="Seaver E.C."/>
            <person name="Weisblat D.A."/>
            <person name="Putnam N.H."/>
            <person name="Rokhsar D.S."/>
        </authorList>
    </citation>
    <scope>NUCLEOTIDE SEQUENCE</scope>
    <source>
        <strain evidence="1 3">I ESC-2004</strain>
    </source>
</reference>
<evidence type="ECO:0000313" key="1">
    <source>
        <dbReference type="EMBL" id="ELU15712.1"/>
    </source>
</evidence>
<organism evidence="1">
    <name type="scientific">Capitella teleta</name>
    <name type="common">Polychaete worm</name>
    <dbReference type="NCBI Taxonomy" id="283909"/>
    <lineage>
        <taxon>Eukaryota</taxon>
        <taxon>Metazoa</taxon>
        <taxon>Spiralia</taxon>
        <taxon>Lophotrochozoa</taxon>
        <taxon>Annelida</taxon>
        <taxon>Polychaeta</taxon>
        <taxon>Sedentaria</taxon>
        <taxon>Scolecida</taxon>
        <taxon>Capitellidae</taxon>
        <taxon>Capitella</taxon>
    </lineage>
</organism>
<sequence length="258" mass="29355">MAAPDTPSFSREELSSLFRKCIESNGCADLLSKEDVSTLQSQIDSEPHEIKDGICGYPGEPLYAQLAAIFHLWAETGQCPLNDLPSLELLDERSYVEERSHLIHAISPQMQRLKSSWRSFTERERVDLMLVILTTLGRRGLMDLLGLRKTVGSIDAWPPARSRLEETFNAKHKYILSERWSEGVVESTAIEMRLLLGGDTAQDNQESQNLKITPQHDQRILEVRQENGYGARWSADGRHFRGFLEPQMVDGHDVGWRH</sequence>
<accession>R7VB18</accession>
<reference evidence="2" key="3">
    <citation type="submission" date="2015-06" db="UniProtKB">
        <authorList>
            <consortium name="EnsemblMetazoa"/>
        </authorList>
    </citation>
    <scope>IDENTIFICATION</scope>
</reference>
<protein>
    <submittedName>
        <fullName evidence="1 2">Uncharacterized protein</fullName>
    </submittedName>
</protein>
<evidence type="ECO:0000313" key="3">
    <source>
        <dbReference type="Proteomes" id="UP000014760"/>
    </source>
</evidence>
<dbReference type="PANTHER" id="PTHR34204:SF2">
    <property type="entry name" value="RNA-BINDING ASCH DOMAIN PROTEIN"/>
    <property type="match status" value="1"/>
</dbReference>
<dbReference type="Proteomes" id="UP000014760">
    <property type="component" value="Unassembled WGS sequence"/>
</dbReference>
<dbReference type="PANTHER" id="PTHR34204">
    <property type="entry name" value="RNA-BINDING ASCH DOMAIN PROTEIN"/>
    <property type="match status" value="1"/>
</dbReference>
<dbReference type="EMBL" id="AMQN01004482">
    <property type="status" value="NOT_ANNOTATED_CDS"/>
    <property type="molecule type" value="Genomic_DNA"/>
</dbReference>
<dbReference type="OMA" id="LDNATWI"/>
<evidence type="ECO:0000313" key="2">
    <source>
        <dbReference type="EnsemblMetazoa" id="CapteP201130"/>
    </source>
</evidence>
<dbReference type="HOGENOM" id="CLU_084068_0_0_1"/>
<dbReference type="OrthoDB" id="112749at2759"/>
<dbReference type="EMBL" id="KB293638">
    <property type="protein sequence ID" value="ELU15712.1"/>
    <property type="molecule type" value="Genomic_DNA"/>
</dbReference>
<name>R7VB18_CAPTE</name>
<dbReference type="AlphaFoldDB" id="R7VB18"/>
<reference evidence="3" key="1">
    <citation type="submission" date="2012-12" db="EMBL/GenBank/DDBJ databases">
        <authorList>
            <person name="Hellsten U."/>
            <person name="Grimwood J."/>
            <person name="Chapman J.A."/>
            <person name="Shapiro H."/>
            <person name="Aerts A."/>
            <person name="Otillar R.P."/>
            <person name="Terry A.Y."/>
            <person name="Boore J.L."/>
            <person name="Simakov O."/>
            <person name="Marletaz F."/>
            <person name="Cho S.-J."/>
            <person name="Edsinger-Gonzales E."/>
            <person name="Havlak P."/>
            <person name="Kuo D.-H."/>
            <person name="Larsson T."/>
            <person name="Lv J."/>
            <person name="Arendt D."/>
            <person name="Savage R."/>
            <person name="Osoegawa K."/>
            <person name="de Jong P."/>
            <person name="Lindberg D.R."/>
            <person name="Seaver E.C."/>
            <person name="Weisblat D.A."/>
            <person name="Putnam N.H."/>
            <person name="Grigoriev I.V."/>
            <person name="Rokhsar D.S."/>
        </authorList>
    </citation>
    <scope>NUCLEOTIDE SEQUENCE</scope>
    <source>
        <strain evidence="3">I ESC-2004</strain>
    </source>
</reference>
<gene>
    <name evidence="1" type="ORF">CAPTEDRAFT_201130</name>
</gene>